<reference evidence="1 2" key="1">
    <citation type="journal article" date="2011" name="J. Bacteriol.">
        <title>Complete genome sequence of seawater bacterium Glaciecola nitratireducens FR1064T.</title>
        <authorList>
            <person name="Bian F."/>
            <person name="Qin Q.L."/>
            <person name="Xie B.B."/>
            <person name="Shu Y.L."/>
            <person name="Zhang X.Y."/>
            <person name="Yu Y."/>
            <person name="Chen B."/>
            <person name="Chen X.L."/>
            <person name="Zhou B.C."/>
            <person name="Zhang Y.Z."/>
        </authorList>
    </citation>
    <scope>NUCLEOTIDE SEQUENCE [LARGE SCALE GENOMIC DNA]</scope>
    <source>
        <strain evidence="2">JCM 12485 / KCTC 12276 / FR1064</strain>
    </source>
</reference>
<accession>G4QN73</accession>
<dbReference type="STRING" id="1085623.GNIT_3398"/>
<evidence type="ECO:0000313" key="1">
    <source>
        <dbReference type="EMBL" id="AEP31492.1"/>
    </source>
</evidence>
<organism evidence="1 2">
    <name type="scientific">Glaciecola nitratireducens (strain JCM 12485 / KCTC 12276 / FR1064)</name>
    <dbReference type="NCBI Taxonomy" id="1085623"/>
    <lineage>
        <taxon>Bacteria</taxon>
        <taxon>Pseudomonadati</taxon>
        <taxon>Pseudomonadota</taxon>
        <taxon>Gammaproteobacteria</taxon>
        <taxon>Alteromonadales</taxon>
        <taxon>Alteromonadaceae</taxon>
        <taxon>Brumicola</taxon>
    </lineage>
</organism>
<dbReference type="HOGENOM" id="CLU_3252188_0_0_6"/>
<protein>
    <submittedName>
        <fullName evidence="1">Uncharacterized protein</fullName>
    </submittedName>
</protein>
<name>G4QN73_GLANF</name>
<sequence length="42" mass="4851">MTIPKHIKTLSNTNLTKLTNMSCFYMPNAYLSIHILLGYFCL</sequence>
<gene>
    <name evidence="1" type="ordered locus">GNIT_3398</name>
</gene>
<dbReference type="EMBL" id="CP003060">
    <property type="protein sequence ID" value="AEP31492.1"/>
    <property type="molecule type" value="Genomic_DNA"/>
</dbReference>
<dbReference type="AlphaFoldDB" id="G4QN73"/>
<dbReference type="Proteomes" id="UP000009282">
    <property type="component" value="Chromosome"/>
</dbReference>
<proteinExistence type="predicted"/>
<evidence type="ECO:0000313" key="2">
    <source>
        <dbReference type="Proteomes" id="UP000009282"/>
    </source>
</evidence>
<dbReference type="KEGG" id="gni:GNIT_3398"/>
<keyword evidence="2" id="KW-1185">Reference proteome</keyword>